<dbReference type="Proteomes" id="UP000010798">
    <property type="component" value="Chromosome"/>
</dbReference>
<dbReference type="OrthoDB" id="10010026at2"/>
<sequence>MTERDDQAAPRFRIDEFAVSPEEAPTHSGRRFVIVAVLILIVLWGTLQVVFRVWRAGYRDRAAFGATQVAPAIDPLAKVVPPGVEPQAWREVVDETHEALVTLTAANLLDLPQMKELRDTIGARVARAHARPETARDELAGLWNDLANQAGPILDARHPRPKLLPPRPAAAPRRRQPRESTGQVFPPKRDAPCDSRCYACSCFQHKISFKYSI</sequence>
<evidence type="ECO:0000256" key="2">
    <source>
        <dbReference type="SAM" id="Phobius"/>
    </source>
</evidence>
<protein>
    <submittedName>
        <fullName evidence="3">Uncharacterized protein</fullName>
    </submittedName>
</protein>
<gene>
    <name evidence="3" type="ordered locus">Sinac_7547</name>
</gene>
<organism evidence="3 4">
    <name type="scientific">Singulisphaera acidiphila (strain ATCC BAA-1392 / DSM 18658 / VKM B-2454 / MOB10)</name>
    <dbReference type="NCBI Taxonomy" id="886293"/>
    <lineage>
        <taxon>Bacteria</taxon>
        <taxon>Pseudomonadati</taxon>
        <taxon>Planctomycetota</taxon>
        <taxon>Planctomycetia</taxon>
        <taxon>Isosphaerales</taxon>
        <taxon>Isosphaeraceae</taxon>
        <taxon>Singulisphaera</taxon>
    </lineage>
</organism>
<proteinExistence type="predicted"/>
<keyword evidence="4" id="KW-1185">Reference proteome</keyword>
<dbReference type="eggNOG" id="ENOG502ZPMA">
    <property type="taxonomic scope" value="Bacteria"/>
</dbReference>
<evidence type="ECO:0000313" key="3">
    <source>
        <dbReference type="EMBL" id="AGA31580.1"/>
    </source>
</evidence>
<keyword evidence="2" id="KW-1133">Transmembrane helix</keyword>
<dbReference type="AlphaFoldDB" id="L0DRF2"/>
<dbReference type="HOGENOM" id="CLU_1293599_0_0_0"/>
<evidence type="ECO:0000313" key="4">
    <source>
        <dbReference type="Proteomes" id="UP000010798"/>
    </source>
</evidence>
<dbReference type="KEGG" id="saci:Sinac_7547"/>
<name>L0DRF2_SINAD</name>
<feature type="transmembrane region" description="Helical" evidence="2">
    <location>
        <begin position="32"/>
        <end position="51"/>
    </location>
</feature>
<evidence type="ECO:0000256" key="1">
    <source>
        <dbReference type="SAM" id="MobiDB-lite"/>
    </source>
</evidence>
<keyword evidence="2" id="KW-0812">Transmembrane</keyword>
<accession>L0DRF2</accession>
<dbReference type="RefSeq" id="WP_015250644.1">
    <property type="nucleotide sequence ID" value="NC_019892.1"/>
</dbReference>
<feature type="region of interest" description="Disordered" evidence="1">
    <location>
        <begin position="154"/>
        <end position="189"/>
    </location>
</feature>
<dbReference type="EMBL" id="CP003364">
    <property type="protein sequence ID" value="AGA31580.1"/>
    <property type="molecule type" value="Genomic_DNA"/>
</dbReference>
<keyword evidence="2" id="KW-0472">Membrane</keyword>
<reference evidence="3 4" key="1">
    <citation type="submission" date="2012-02" db="EMBL/GenBank/DDBJ databases">
        <title>Complete sequence of chromosome of Singulisphaera acidiphila DSM 18658.</title>
        <authorList>
            <consortium name="US DOE Joint Genome Institute (JGI-PGF)"/>
            <person name="Lucas S."/>
            <person name="Copeland A."/>
            <person name="Lapidus A."/>
            <person name="Glavina del Rio T."/>
            <person name="Dalin E."/>
            <person name="Tice H."/>
            <person name="Bruce D."/>
            <person name="Goodwin L."/>
            <person name="Pitluck S."/>
            <person name="Peters L."/>
            <person name="Ovchinnikova G."/>
            <person name="Chertkov O."/>
            <person name="Kyrpides N."/>
            <person name="Mavromatis K."/>
            <person name="Ivanova N."/>
            <person name="Brettin T."/>
            <person name="Detter J.C."/>
            <person name="Han C."/>
            <person name="Larimer F."/>
            <person name="Land M."/>
            <person name="Hauser L."/>
            <person name="Markowitz V."/>
            <person name="Cheng J.-F."/>
            <person name="Hugenholtz P."/>
            <person name="Woyke T."/>
            <person name="Wu D."/>
            <person name="Tindall B."/>
            <person name="Pomrenke H."/>
            <person name="Brambilla E."/>
            <person name="Klenk H.-P."/>
            <person name="Eisen J.A."/>
        </authorList>
    </citation>
    <scope>NUCLEOTIDE SEQUENCE [LARGE SCALE GENOMIC DNA]</scope>
    <source>
        <strain evidence="4">ATCC BAA-1392 / DSM 18658 / VKM B-2454 / MOB10</strain>
    </source>
</reference>